<feature type="non-terminal residue" evidence="1">
    <location>
        <position position="1"/>
    </location>
</feature>
<evidence type="ECO:0000313" key="1">
    <source>
        <dbReference type="EMBL" id="KAJ2924815.1"/>
    </source>
</evidence>
<gene>
    <name evidence="1" type="ORF">H1R20_g12291</name>
</gene>
<dbReference type="AlphaFoldDB" id="A0A9W8MAG0"/>
<protein>
    <recommendedName>
        <fullName evidence="3">F-box domain-containing protein</fullName>
    </recommendedName>
</protein>
<accession>A0A9W8MAG0</accession>
<dbReference type="Proteomes" id="UP001140091">
    <property type="component" value="Unassembled WGS sequence"/>
</dbReference>
<dbReference type="CDD" id="cd09917">
    <property type="entry name" value="F-box_SF"/>
    <property type="match status" value="1"/>
</dbReference>
<evidence type="ECO:0008006" key="3">
    <source>
        <dbReference type="Google" id="ProtNLM"/>
    </source>
</evidence>
<sequence>MVLTSANTLFTLPAEIIDIVLTEAVALDASTLLNLRLVSKAMNSFAEPKAFYSTTIRLSNKNLNSIEKYLKAIQSP</sequence>
<evidence type="ECO:0000313" key="2">
    <source>
        <dbReference type="Proteomes" id="UP001140091"/>
    </source>
</evidence>
<organism evidence="1 2">
    <name type="scientific">Candolleomyces eurysporus</name>
    <dbReference type="NCBI Taxonomy" id="2828524"/>
    <lineage>
        <taxon>Eukaryota</taxon>
        <taxon>Fungi</taxon>
        <taxon>Dikarya</taxon>
        <taxon>Basidiomycota</taxon>
        <taxon>Agaricomycotina</taxon>
        <taxon>Agaricomycetes</taxon>
        <taxon>Agaricomycetidae</taxon>
        <taxon>Agaricales</taxon>
        <taxon>Agaricineae</taxon>
        <taxon>Psathyrellaceae</taxon>
        <taxon>Candolleomyces</taxon>
    </lineage>
</organism>
<proteinExistence type="predicted"/>
<comment type="caution">
    <text evidence="1">The sequence shown here is derived from an EMBL/GenBank/DDBJ whole genome shotgun (WGS) entry which is preliminary data.</text>
</comment>
<keyword evidence="2" id="KW-1185">Reference proteome</keyword>
<name>A0A9W8MAG0_9AGAR</name>
<reference evidence="1" key="1">
    <citation type="submission" date="2022-06" db="EMBL/GenBank/DDBJ databases">
        <title>Genome Sequence of Candolleomyces eurysporus.</title>
        <authorList>
            <person name="Buettner E."/>
        </authorList>
    </citation>
    <scope>NUCLEOTIDE SEQUENCE</scope>
    <source>
        <strain evidence="1">VTCC 930004</strain>
    </source>
</reference>
<dbReference type="EMBL" id="JANBPK010001204">
    <property type="protein sequence ID" value="KAJ2924815.1"/>
    <property type="molecule type" value="Genomic_DNA"/>
</dbReference>